<dbReference type="GO" id="GO:0003677">
    <property type="term" value="F:DNA binding"/>
    <property type="evidence" value="ECO:0007669"/>
    <property type="project" value="InterPro"/>
</dbReference>
<dbReference type="GO" id="GO:0005524">
    <property type="term" value="F:ATP binding"/>
    <property type="evidence" value="ECO:0007669"/>
    <property type="project" value="UniProtKB-KW"/>
</dbReference>
<dbReference type="GO" id="GO:0016787">
    <property type="term" value="F:hydrolase activity"/>
    <property type="evidence" value="ECO:0007669"/>
    <property type="project" value="UniProtKB-KW"/>
</dbReference>
<dbReference type="PROSITE" id="PS51217">
    <property type="entry name" value="UVRD_HELICASE_CTER"/>
    <property type="match status" value="1"/>
</dbReference>
<feature type="domain" description="HRDC" evidence="11">
    <location>
        <begin position="706"/>
        <end position="782"/>
    </location>
</feature>
<evidence type="ECO:0000259" key="11">
    <source>
        <dbReference type="PROSITE" id="PS50967"/>
    </source>
</evidence>
<evidence type="ECO:0000256" key="6">
    <source>
        <dbReference type="ARBA" id="ARBA00023235"/>
    </source>
</evidence>
<dbReference type="CDD" id="cd17932">
    <property type="entry name" value="DEXQc_UvrD"/>
    <property type="match status" value="1"/>
</dbReference>
<keyword evidence="2" id="KW-0547">Nucleotide-binding</keyword>
<dbReference type="Pfam" id="PF00570">
    <property type="entry name" value="HRDC"/>
    <property type="match status" value="1"/>
</dbReference>
<keyword evidence="5" id="KW-0067">ATP-binding</keyword>
<dbReference type="PANTHER" id="PTHR11070">
    <property type="entry name" value="UVRD / RECB / PCRA DNA HELICASE FAMILY MEMBER"/>
    <property type="match status" value="1"/>
</dbReference>
<dbReference type="PROSITE" id="PS50967">
    <property type="entry name" value="HRDC"/>
    <property type="match status" value="1"/>
</dbReference>
<sequence length="782" mass="86052">MGAHPSDVTLRKPHERGEDEEGDRKRDQRWPAATQRDNRQDHGQRQHGRRLGEEPPVWVEIEDEVFCGVEFVLWIGHAKPYPPTLSLAVSTVSVVEPDALLDGLNNAQRLAVTSTTSPLCILAGAGSGKTRVLTRRIAYRAATGDLDPRHVLALTFTRKAAGELTARLRSLGLREQVAAGTFHSVAYAQLRTRWAERSITPPQLMTRKAGFVIGLLTGAEKSTPGIDFVSEIEWAKARMVEPEDYPEAAKAAGRKPPISYEATAAVYARYEDQRRQKRLIDFDDMLRVCHRDLIADEGFAASQRWRFAHLFVDEFQDVNPLQHALLEAWRGDRTDLCIVGDPNQAIYSWNGADPELLHTFPERFPNGETIRLLDNYRSSPQILAAANALLVGGRGVDHDGTQSATRPDGAVPSVRELPDERSEAAAIARAARDHHGPGARWSNQAVLVRTNAQLPIIEEAMKSAGIPFRVRGATPLLDQPEIKVALSELRRTIRPFTDAIHDLALSVDIDDESESDRAAERRANLDALVQMARDYIAIETPPTANGFFLWLTATTRADQPDPNGDAIELLTFHAAKGLEWPIVHLAGLEQGYVPIGHAKTPGAWAEERRLFYVAATRAERELLCTWAKSRTFGERSVPRERSEFLDTYAAACEALEAGIDPIAVGNGTTAPRLAPTPGTRSSKPKAKGSKSSGGRKRPGSYPDSLDATDHILFDALRAWRSERAKSADVPAFVVCNDHTLAEIARQKPQTPVELLRVNGMGEIKVSKFGGELLAIISDTLGS</sequence>
<evidence type="ECO:0000256" key="2">
    <source>
        <dbReference type="ARBA" id="ARBA00022741"/>
    </source>
</evidence>
<evidence type="ECO:0000256" key="4">
    <source>
        <dbReference type="ARBA" id="ARBA00022806"/>
    </source>
</evidence>
<dbReference type="GO" id="GO:0043138">
    <property type="term" value="F:3'-5' DNA helicase activity"/>
    <property type="evidence" value="ECO:0007669"/>
    <property type="project" value="UniProtKB-EC"/>
</dbReference>
<dbReference type="GO" id="GO:0033202">
    <property type="term" value="C:DNA helicase complex"/>
    <property type="evidence" value="ECO:0007669"/>
    <property type="project" value="TreeGrafter"/>
</dbReference>
<keyword evidence="4" id="KW-0347">Helicase</keyword>
<feature type="domain" description="UvrD-like helicase ATP-binding" evidence="12">
    <location>
        <begin position="102"/>
        <end position="379"/>
    </location>
</feature>
<dbReference type="Gene3D" id="3.40.50.300">
    <property type="entry name" value="P-loop containing nucleotide triphosphate hydrolases"/>
    <property type="match status" value="3"/>
</dbReference>
<dbReference type="Gene3D" id="1.10.10.160">
    <property type="match status" value="1"/>
</dbReference>
<dbReference type="PROSITE" id="PS51198">
    <property type="entry name" value="UVRD_HELICASE_ATP_BIND"/>
    <property type="match status" value="1"/>
</dbReference>
<comment type="catalytic activity">
    <reaction evidence="9">
        <text>ATP + H2O = ADP + phosphate + H(+)</text>
        <dbReference type="Rhea" id="RHEA:13065"/>
        <dbReference type="ChEBI" id="CHEBI:15377"/>
        <dbReference type="ChEBI" id="CHEBI:15378"/>
        <dbReference type="ChEBI" id="CHEBI:30616"/>
        <dbReference type="ChEBI" id="CHEBI:43474"/>
        <dbReference type="ChEBI" id="CHEBI:456216"/>
        <dbReference type="EC" id="5.6.2.4"/>
    </reaction>
</comment>
<dbReference type="InterPro" id="IPR002121">
    <property type="entry name" value="HRDC_dom"/>
</dbReference>
<dbReference type="InterPro" id="IPR027417">
    <property type="entry name" value="P-loop_NTPase"/>
</dbReference>
<evidence type="ECO:0000256" key="9">
    <source>
        <dbReference type="ARBA" id="ARBA00048988"/>
    </source>
</evidence>
<feature type="domain" description="UvrD-like helicase C-terminal" evidence="13">
    <location>
        <begin position="380"/>
        <end position="653"/>
    </location>
</feature>
<dbReference type="SUPFAM" id="SSF52540">
    <property type="entry name" value="P-loop containing nucleoside triphosphate hydrolases"/>
    <property type="match status" value="1"/>
</dbReference>
<protein>
    <recommendedName>
        <fullName evidence="8">DNA 3'-5' helicase</fullName>
        <ecNumber evidence="8">5.6.2.4</ecNumber>
    </recommendedName>
</protein>
<dbReference type="Gene3D" id="1.10.486.10">
    <property type="entry name" value="PCRA, domain 4"/>
    <property type="match status" value="1"/>
</dbReference>
<reference evidence="14" key="1">
    <citation type="submission" date="2020-05" db="EMBL/GenBank/DDBJ databases">
        <authorList>
            <person name="Chiriac C."/>
            <person name="Salcher M."/>
            <person name="Ghai R."/>
            <person name="Kavagutti S V."/>
        </authorList>
    </citation>
    <scope>NUCLEOTIDE SEQUENCE</scope>
</reference>
<dbReference type="InterPro" id="IPR044876">
    <property type="entry name" value="HRDC_dom_sf"/>
</dbReference>
<accession>A0A6J5ZWR1</accession>
<evidence type="ECO:0000256" key="5">
    <source>
        <dbReference type="ARBA" id="ARBA00022840"/>
    </source>
</evidence>
<evidence type="ECO:0000256" key="3">
    <source>
        <dbReference type="ARBA" id="ARBA00022801"/>
    </source>
</evidence>
<dbReference type="Gene3D" id="1.10.150.80">
    <property type="entry name" value="HRDC domain"/>
    <property type="match status" value="1"/>
</dbReference>
<evidence type="ECO:0000256" key="7">
    <source>
        <dbReference type="ARBA" id="ARBA00034617"/>
    </source>
</evidence>
<dbReference type="InterPro" id="IPR014017">
    <property type="entry name" value="DNA_helicase_UvrD-like_C"/>
</dbReference>
<dbReference type="SUPFAM" id="SSF47819">
    <property type="entry name" value="HRDC-like"/>
    <property type="match status" value="1"/>
</dbReference>
<evidence type="ECO:0000313" key="14">
    <source>
        <dbReference type="EMBL" id="CAB4345220.1"/>
    </source>
</evidence>
<gene>
    <name evidence="14" type="ORF">UFOPK3331_01492</name>
</gene>
<dbReference type="InterPro" id="IPR013986">
    <property type="entry name" value="DExx_box_DNA_helicase_dom_sf"/>
</dbReference>
<dbReference type="InterPro" id="IPR000212">
    <property type="entry name" value="DNA_helicase_UvrD/REP"/>
</dbReference>
<comment type="catalytic activity">
    <reaction evidence="7">
        <text>Couples ATP hydrolysis with the unwinding of duplex DNA by translocating in the 3'-5' direction.</text>
        <dbReference type="EC" id="5.6.2.4"/>
    </reaction>
</comment>
<organism evidence="14">
    <name type="scientific">freshwater metagenome</name>
    <dbReference type="NCBI Taxonomy" id="449393"/>
    <lineage>
        <taxon>unclassified sequences</taxon>
        <taxon>metagenomes</taxon>
        <taxon>ecological metagenomes</taxon>
    </lineage>
</organism>
<evidence type="ECO:0000259" key="13">
    <source>
        <dbReference type="PROSITE" id="PS51217"/>
    </source>
</evidence>
<feature type="compositionally biased region" description="Basic residues" evidence="10">
    <location>
        <begin position="682"/>
        <end position="698"/>
    </location>
</feature>
<dbReference type="AlphaFoldDB" id="A0A6J5ZWR1"/>
<evidence type="ECO:0000259" key="12">
    <source>
        <dbReference type="PROSITE" id="PS51198"/>
    </source>
</evidence>
<keyword evidence="3" id="KW-0378">Hydrolase</keyword>
<dbReference type="PANTHER" id="PTHR11070:SF69">
    <property type="entry name" value="ATP-DEPENDENT DNA HELICASE UVRD2"/>
    <property type="match status" value="1"/>
</dbReference>
<evidence type="ECO:0000256" key="8">
    <source>
        <dbReference type="ARBA" id="ARBA00034808"/>
    </source>
</evidence>
<feature type="compositionally biased region" description="Basic and acidic residues" evidence="10">
    <location>
        <begin position="9"/>
        <end position="29"/>
    </location>
</feature>
<feature type="region of interest" description="Disordered" evidence="10">
    <location>
        <begin position="1"/>
        <end position="51"/>
    </location>
</feature>
<dbReference type="SMART" id="SM00341">
    <property type="entry name" value="HRDC"/>
    <property type="match status" value="1"/>
</dbReference>
<comment type="similarity">
    <text evidence="1">Belongs to the helicase family. UvrD subfamily.</text>
</comment>
<keyword evidence="6" id="KW-0413">Isomerase</keyword>
<dbReference type="GO" id="GO:0000725">
    <property type="term" value="P:recombinational repair"/>
    <property type="evidence" value="ECO:0007669"/>
    <property type="project" value="TreeGrafter"/>
</dbReference>
<evidence type="ECO:0000256" key="1">
    <source>
        <dbReference type="ARBA" id="ARBA00009922"/>
    </source>
</evidence>
<dbReference type="EMBL" id="CAESAL010000066">
    <property type="protein sequence ID" value="CAB4345220.1"/>
    <property type="molecule type" value="Genomic_DNA"/>
</dbReference>
<proteinExistence type="inferred from homology"/>
<dbReference type="Pfam" id="PF00580">
    <property type="entry name" value="UvrD-helicase"/>
    <property type="match status" value="1"/>
</dbReference>
<feature type="region of interest" description="Disordered" evidence="10">
    <location>
        <begin position="665"/>
        <end position="703"/>
    </location>
</feature>
<dbReference type="GO" id="GO:0005829">
    <property type="term" value="C:cytosol"/>
    <property type="evidence" value="ECO:0007669"/>
    <property type="project" value="TreeGrafter"/>
</dbReference>
<dbReference type="InterPro" id="IPR014016">
    <property type="entry name" value="UvrD-like_ATP-bd"/>
</dbReference>
<dbReference type="EC" id="5.6.2.4" evidence="8"/>
<name>A0A6J5ZWR1_9ZZZZ</name>
<dbReference type="Pfam" id="PF13361">
    <property type="entry name" value="UvrD_C"/>
    <property type="match status" value="2"/>
</dbReference>
<evidence type="ECO:0000256" key="10">
    <source>
        <dbReference type="SAM" id="MobiDB-lite"/>
    </source>
</evidence>
<dbReference type="InterPro" id="IPR010997">
    <property type="entry name" value="HRDC-like_sf"/>
</dbReference>